<dbReference type="OrthoDB" id="73639at2759"/>
<keyword evidence="5" id="KW-1185">Reference proteome</keyword>
<evidence type="ECO:0000256" key="1">
    <source>
        <dbReference type="ARBA" id="ARBA00005607"/>
    </source>
</evidence>
<dbReference type="STRING" id="92696.A0A4R0RCZ3"/>
<sequence>MHSGYFRHVQYTENEVNDLGADAETCSAGERRLQRLKREEEKWDEEHYMADFADDEYIQELMLWKHPYSLIEGDIIYTEEENLAMLRLPRKEYLPTPEQTLHIYHTLLTILFAYAYDSRTTQHDPTPESGWTICILTPAFSALDPAPYRPSPSPSILPHVPSDLAAAFVASYRRSLAFPLYRSFALAEACRADVATLLAKGKRVVLRCLLEIKHILDHHDVYYVYSKIWMDDFCVWIQSHASDDILRQLAAEITSLKMAKDWIGWDLEELEALTHTGPESRPSDSDDESSEEEVEGMLPAVN</sequence>
<dbReference type="GO" id="GO:0005737">
    <property type="term" value="C:cytoplasm"/>
    <property type="evidence" value="ECO:0007669"/>
    <property type="project" value="TreeGrafter"/>
</dbReference>
<dbReference type="InterPro" id="IPR039742">
    <property type="entry name" value="Shq1"/>
</dbReference>
<accession>A0A4R0RCZ3</accession>
<protein>
    <recommendedName>
        <fullName evidence="3">Shq1 C-terminal domain-containing protein</fullName>
    </recommendedName>
</protein>
<reference evidence="4 5" key="1">
    <citation type="submission" date="2018-11" db="EMBL/GenBank/DDBJ databases">
        <title>Genome assembly of Steccherinum ochraceum LE-BIN_3174, the white-rot fungus of the Steccherinaceae family (The Residual Polyporoid clade, Polyporales, Basidiomycota).</title>
        <authorList>
            <person name="Fedorova T.V."/>
            <person name="Glazunova O.A."/>
            <person name="Landesman E.O."/>
            <person name="Moiseenko K.V."/>
            <person name="Psurtseva N.V."/>
            <person name="Savinova O.S."/>
            <person name="Shakhova N.V."/>
            <person name="Tyazhelova T.V."/>
            <person name="Vasina D.V."/>
        </authorList>
    </citation>
    <scope>NUCLEOTIDE SEQUENCE [LARGE SCALE GENOMIC DNA]</scope>
    <source>
        <strain evidence="4 5">LE-BIN_3174</strain>
    </source>
</reference>
<comment type="caution">
    <text evidence="4">The sequence shown here is derived from an EMBL/GenBank/DDBJ whole genome shotgun (WGS) entry which is preliminary data.</text>
</comment>
<name>A0A4R0RCZ3_9APHY</name>
<feature type="compositionally biased region" description="Acidic residues" evidence="2">
    <location>
        <begin position="285"/>
        <end position="295"/>
    </location>
</feature>
<dbReference type="PANTHER" id="PTHR12967">
    <property type="entry name" value="PROTEIN SHQ1 HOMOLOG"/>
    <property type="match status" value="1"/>
</dbReference>
<comment type="similarity">
    <text evidence="1">Belongs to the SHQ1 family.</text>
</comment>
<dbReference type="GO" id="GO:0005654">
    <property type="term" value="C:nucleoplasm"/>
    <property type="evidence" value="ECO:0007669"/>
    <property type="project" value="TreeGrafter"/>
</dbReference>
<dbReference type="AlphaFoldDB" id="A0A4R0RCZ3"/>
<gene>
    <name evidence="4" type="ORF">EIP91_007085</name>
</gene>
<dbReference type="GO" id="GO:0000493">
    <property type="term" value="P:box H/ACA snoRNP assembly"/>
    <property type="evidence" value="ECO:0007669"/>
    <property type="project" value="InterPro"/>
</dbReference>
<dbReference type="Proteomes" id="UP000292702">
    <property type="component" value="Unassembled WGS sequence"/>
</dbReference>
<evidence type="ECO:0000259" key="3">
    <source>
        <dbReference type="Pfam" id="PF04925"/>
    </source>
</evidence>
<dbReference type="EMBL" id="RWJN01000384">
    <property type="protein sequence ID" value="TCD62289.1"/>
    <property type="molecule type" value="Genomic_DNA"/>
</dbReference>
<dbReference type="PANTHER" id="PTHR12967:SF0">
    <property type="entry name" value="PROTEIN SHQ1 HOMOLOG"/>
    <property type="match status" value="1"/>
</dbReference>
<dbReference type="Pfam" id="PF04925">
    <property type="entry name" value="SHQ1"/>
    <property type="match status" value="1"/>
</dbReference>
<dbReference type="InterPro" id="IPR007009">
    <property type="entry name" value="Shq1_C"/>
</dbReference>
<feature type="region of interest" description="Disordered" evidence="2">
    <location>
        <begin position="274"/>
        <end position="302"/>
    </location>
</feature>
<feature type="domain" description="Shq1 C-terminal" evidence="3">
    <location>
        <begin position="74"/>
        <end position="267"/>
    </location>
</feature>
<evidence type="ECO:0000313" key="5">
    <source>
        <dbReference type="Proteomes" id="UP000292702"/>
    </source>
</evidence>
<organism evidence="4 5">
    <name type="scientific">Steccherinum ochraceum</name>
    <dbReference type="NCBI Taxonomy" id="92696"/>
    <lineage>
        <taxon>Eukaryota</taxon>
        <taxon>Fungi</taxon>
        <taxon>Dikarya</taxon>
        <taxon>Basidiomycota</taxon>
        <taxon>Agaricomycotina</taxon>
        <taxon>Agaricomycetes</taxon>
        <taxon>Polyporales</taxon>
        <taxon>Steccherinaceae</taxon>
        <taxon>Steccherinum</taxon>
    </lineage>
</organism>
<evidence type="ECO:0000256" key="2">
    <source>
        <dbReference type="SAM" id="MobiDB-lite"/>
    </source>
</evidence>
<dbReference type="GO" id="GO:0051082">
    <property type="term" value="F:unfolded protein binding"/>
    <property type="evidence" value="ECO:0007669"/>
    <property type="project" value="TreeGrafter"/>
</dbReference>
<proteinExistence type="inferred from homology"/>
<evidence type="ECO:0000313" key="4">
    <source>
        <dbReference type="EMBL" id="TCD62289.1"/>
    </source>
</evidence>